<dbReference type="HOGENOM" id="CLU_021905_0_0_0"/>
<dbReference type="PANTHER" id="PTHR34985:SF1">
    <property type="entry name" value="SLR0554 PROTEIN"/>
    <property type="match status" value="1"/>
</dbReference>
<dbReference type="CDD" id="cd01029">
    <property type="entry name" value="TOPRIM_primases"/>
    <property type="match status" value="1"/>
</dbReference>
<accession>J9ZDI3</accession>
<evidence type="ECO:0000259" key="2">
    <source>
        <dbReference type="Pfam" id="PF05272"/>
    </source>
</evidence>
<dbReference type="AlphaFoldDB" id="J9ZDI3"/>
<feature type="domain" description="Virulence-associated protein E-like" evidence="2">
    <location>
        <begin position="321"/>
        <end position="529"/>
    </location>
</feature>
<proteinExistence type="predicted"/>
<feature type="domain" description="DUF3854" evidence="3">
    <location>
        <begin position="98"/>
        <end position="198"/>
    </location>
</feature>
<dbReference type="InterPro" id="IPR007936">
    <property type="entry name" value="VapE-like_dom"/>
</dbReference>
<dbReference type="InterPro" id="IPR024385">
    <property type="entry name" value="DUF3854"/>
</dbReference>
<dbReference type="STRING" id="1048260.LFML04_1681"/>
<dbReference type="EMBL" id="CP002919">
    <property type="protein sequence ID" value="AFS53883.1"/>
    <property type="molecule type" value="Genomic_DNA"/>
</dbReference>
<sequence>MLDSSCISPEVVVARGYRTIRNKSILVSLGFQPWQARVPALLVPLWNREGRVISVQIRPDRPRQDKNGKAVKYDTFMGAAHRIDFPTVLPFPAPGGEIWITEGVKKSDALGSKGIYCLALPGVDAWSGSEAIQDLKGVDWRGRSVVIAFDSDTATNPRVGKAREALAGFLQDRTASLRYLDLPSGPKGEKQGIDDYLAFGHTLDDVYALVSDSPSPSPPDPVSMAWTGQLDRTPTGRLIPNSRSLGLVLRNDPAGQTFRYNEFSRLVCLGDRAVEEADLFRMAEHIETLYGRGCIIPVARIRDAVEAVARERPFHPVRDWLSGLRWDGTARIDTLLPVYYCVRDDEYTRAVGRNLLIGAVARIFNPGTKLDTMVILEGSQGARKSSSLQTLFGADWTAEMKATPDSRDFEGALIGLWCVEFADLEGMGRADRNRIKMQLSTRSDFIRLAYRRDPARYPRQSIFVSTANDNDYLKDPTGARRFWPVRCGKIDLEALARDRDQLWAEAVHRYRAGETWWEVPEQAKDEQEARYQSDSWEEVIAPWLAGRSEVTTTEVLRDCLEILENRDHSHAAQIRVGNALKRFGWERVRVRLGAGLAWVYRPPENVPKPNRGTHRNTFGTSSTDAIVPNVPVENAFQNSRHFSNNSSGIDRNIGTDRNKPILESCSQGVPNSTNQTETGTTWEEVE</sequence>
<feature type="region of interest" description="Disordered" evidence="1">
    <location>
        <begin position="657"/>
        <end position="686"/>
    </location>
</feature>
<dbReference type="Pfam" id="PF05272">
    <property type="entry name" value="VapE-like_dom"/>
    <property type="match status" value="1"/>
</dbReference>
<gene>
    <name evidence="4" type="ordered locus">LFML04_1681</name>
</gene>
<protein>
    <submittedName>
        <fullName evidence="4">Putative P-loop ATPase</fullName>
    </submittedName>
</protein>
<evidence type="ECO:0000313" key="5">
    <source>
        <dbReference type="Proteomes" id="UP000006177"/>
    </source>
</evidence>
<evidence type="ECO:0000256" key="1">
    <source>
        <dbReference type="SAM" id="MobiDB-lite"/>
    </source>
</evidence>
<reference evidence="4 5" key="1">
    <citation type="journal article" date="2011" name="J. Microbiol.">
        <title>Complete genome of Leptospirillum ferriphilum ML-04 provides insight into its physiology and environmental adaptation.</title>
        <authorList>
            <person name="Mi S."/>
            <person name="Song J."/>
            <person name="Lin J."/>
            <person name="Che Y."/>
            <person name="Zheng H."/>
            <person name="Lin J."/>
        </authorList>
    </citation>
    <scope>NUCLEOTIDE SEQUENCE [LARGE SCALE GENOMIC DNA]</scope>
    <source>
        <strain evidence="4 5">ML-04</strain>
    </source>
</reference>
<dbReference type="Proteomes" id="UP000006177">
    <property type="component" value="Chromosome"/>
</dbReference>
<dbReference type="Pfam" id="PF12965">
    <property type="entry name" value="DUF3854"/>
    <property type="match status" value="1"/>
</dbReference>
<evidence type="ECO:0000313" key="4">
    <source>
        <dbReference type="EMBL" id="AFS53883.1"/>
    </source>
</evidence>
<evidence type="ECO:0000259" key="3">
    <source>
        <dbReference type="Pfam" id="PF12965"/>
    </source>
</evidence>
<dbReference type="PANTHER" id="PTHR34985">
    <property type="entry name" value="SLR0554 PROTEIN"/>
    <property type="match status" value="1"/>
</dbReference>
<organism evidence="4 5">
    <name type="scientific">Leptospirillum ferriphilum (strain ML-04)</name>
    <dbReference type="NCBI Taxonomy" id="1048260"/>
    <lineage>
        <taxon>Bacteria</taxon>
        <taxon>Pseudomonadati</taxon>
        <taxon>Nitrospirota</taxon>
        <taxon>Nitrospiria</taxon>
        <taxon>Nitrospirales</taxon>
        <taxon>Nitrospiraceae</taxon>
        <taxon>Leptospirillum</taxon>
    </lineage>
</organism>
<dbReference type="InterPro" id="IPR034154">
    <property type="entry name" value="TOPRIM_DnaG/twinkle"/>
</dbReference>
<name>J9ZDI3_LEPFM</name>
<dbReference type="PATRIC" id="fig|1048260.3.peg.1800"/>
<feature type="compositionally biased region" description="Polar residues" evidence="1">
    <location>
        <begin position="664"/>
        <end position="686"/>
    </location>
</feature>
<dbReference type="KEGG" id="lfi:LFML04_1681"/>